<dbReference type="AlphaFoldDB" id="A0A6H0S0N5"/>
<dbReference type="Proteomes" id="UP000501849">
    <property type="component" value="Plasmid unnamed1"/>
</dbReference>
<name>A0A6H0S0N5_9MYCO</name>
<organism evidence="2 3">
    <name type="scientific">Mycolicibacterium frederiksbergense</name>
    <dbReference type="NCBI Taxonomy" id="117567"/>
    <lineage>
        <taxon>Bacteria</taxon>
        <taxon>Bacillati</taxon>
        <taxon>Actinomycetota</taxon>
        <taxon>Actinomycetes</taxon>
        <taxon>Mycobacteriales</taxon>
        <taxon>Mycobacteriaceae</taxon>
        <taxon>Mycolicibacterium</taxon>
    </lineage>
</organism>
<keyword evidence="3" id="KW-1185">Reference proteome</keyword>
<protein>
    <recommendedName>
        <fullName evidence="1">HTH cro/C1-type domain-containing protein</fullName>
    </recommendedName>
</protein>
<dbReference type="CDD" id="cd00093">
    <property type="entry name" value="HTH_XRE"/>
    <property type="match status" value="1"/>
</dbReference>
<dbReference type="PROSITE" id="PS50943">
    <property type="entry name" value="HTH_CROC1"/>
    <property type="match status" value="1"/>
</dbReference>
<dbReference type="Gene3D" id="1.10.260.40">
    <property type="entry name" value="lambda repressor-like DNA-binding domains"/>
    <property type="match status" value="1"/>
</dbReference>
<sequence>MFDARAGRPDPLLRATSERREPAVIAIRTCFSYHPFRDDATSLDGKARVAGYHSEVTHFGEFAAQPMGYRSVGDVIQRMVREFGDDAELEVVVRRKPGPRNKTPKPKKLQMRGIQAMTETIEDARRDTKPVGGSTDELDSFAARLNRLFANNYPPGRGPYTSQELIRALSMRGQALSAPYLSQLRKGGRSRPSRRTIELIAEFFGVRSEYFTDPEGSYGRRLEAELGWLELAHNSDVQRLTTMLTDLDADTRERLMADAGI</sequence>
<geneLocation type="plasmid" evidence="2 3">
    <name>unnamed1</name>
</geneLocation>
<dbReference type="RefSeq" id="WP_168140391.1">
    <property type="nucleotide sequence ID" value="NZ_CP038797.1"/>
</dbReference>
<dbReference type="InterPro" id="IPR001387">
    <property type="entry name" value="Cro/C1-type_HTH"/>
</dbReference>
<evidence type="ECO:0000313" key="2">
    <source>
        <dbReference type="EMBL" id="QIV79607.1"/>
    </source>
</evidence>
<proteinExistence type="predicted"/>
<evidence type="ECO:0000313" key="3">
    <source>
        <dbReference type="Proteomes" id="UP000501849"/>
    </source>
</evidence>
<dbReference type="KEGG" id="mfre:EXE63_00745"/>
<keyword evidence="2" id="KW-0614">Plasmid</keyword>
<dbReference type="InterPro" id="IPR010982">
    <property type="entry name" value="Lambda_DNA-bd_dom_sf"/>
</dbReference>
<evidence type="ECO:0000259" key="1">
    <source>
        <dbReference type="PROSITE" id="PS50943"/>
    </source>
</evidence>
<reference evidence="2 3" key="1">
    <citation type="submission" date="2019-04" db="EMBL/GenBank/DDBJ databases">
        <title>Draft, Whole-Genome Sequence of the Anthracene-degrading Mycobacterium frederiksbergense LB501T, Isolated from a Polycyclic Aromatic Hydrocarbon (PAH)-Contaminated Soil.</title>
        <authorList>
            <person name="Augelletti F."/>
        </authorList>
    </citation>
    <scope>NUCLEOTIDE SEQUENCE [LARGE SCALE GENOMIC DNA]</scope>
    <source>
        <strain evidence="2 3">LB 501T</strain>
        <plasmid evidence="2 3">unnamed1</plasmid>
    </source>
</reference>
<dbReference type="GO" id="GO:0003677">
    <property type="term" value="F:DNA binding"/>
    <property type="evidence" value="ECO:0007669"/>
    <property type="project" value="InterPro"/>
</dbReference>
<dbReference type="EMBL" id="CP038797">
    <property type="protein sequence ID" value="QIV79607.1"/>
    <property type="molecule type" value="Genomic_DNA"/>
</dbReference>
<accession>A0A6H0S0N5</accession>
<feature type="domain" description="HTH cro/C1-type" evidence="1">
    <location>
        <begin position="176"/>
        <end position="211"/>
    </location>
</feature>
<gene>
    <name evidence="2" type="ORF">EXE63_00745</name>
</gene>